<dbReference type="InterPro" id="IPR042099">
    <property type="entry name" value="ANL_N_sf"/>
</dbReference>
<evidence type="ECO:0000256" key="5">
    <source>
        <dbReference type="ARBA" id="ARBA00067668"/>
    </source>
</evidence>
<dbReference type="Proteomes" id="UP000013201">
    <property type="component" value="Unassembled WGS sequence"/>
</dbReference>
<evidence type="ECO:0000256" key="1">
    <source>
        <dbReference type="ARBA" id="ARBA00006432"/>
    </source>
</evidence>
<keyword evidence="2 8" id="KW-0436">Ligase</keyword>
<dbReference type="GO" id="GO:0006631">
    <property type="term" value="P:fatty acid metabolic process"/>
    <property type="evidence" value="ECO:0007669"/>
    <property type="project" value="TreeGrafter"/>
</dbReference>
<dbReference type="InterPro" id="IPR045851">
    <property type="entry name" value="AMP-bd_C_sf"/>
</dbReference>
<dbReference type="EC" id="6.2.1.44" evidence="4"/>
<dbReference type="Gene3D" id="3.30.300.30">
    <property type="match status" value="1"/>
</dbReference>
<dbReference type="Pfam" id="PF13193">
    <property type="entry name" value="AMP-binding_C"/>
    <property type="match status" value="1"/>
</dbReference>
<gene>
    <name evidence="8" type="ORF">EBBID32_27530</name>
</gene>
<evidence type="ECO:0000313" key="9">
    <source>
        <dbReference type="Proteomes" id="UP000013201"/>
    </source>
</evidence>
<evidence type="ECO:0000313" key="8">
    <source>
        <dbReference type="EMBL" id="CCW18400.1"/>
    </source>
</evidence>
<organism evidence="8 9">
    <name type="scientific">Sphingobium indicum BiD32</name>
    <dbReference type="NCBI Taxonomy" id="1301087"/>
    <lineage>
        <taxon>Bacteria</taxon>
        <taxon>Pseudomonadati</taxon>
        <taxon>Pseudomonadota</taxon>
        <taxon>Alphaproteobacteria</taxon>
        <taxon>Sphingomonadales</taxon>
        <taxon>Sphingomonadaceae</taxon>
        <taxon>Sphingobium</taxon>
    </lineage>
</organism>
<dbReference type="FunFam" id="3.30.300.30:FF:000008">
    <property type="entry name" value="2,3-dihydroxybenzoate-AMP ligase"/>
    <property type="match status" value="1"/>
</dbReference>
<proteinExistence type="inferred from homology"/>
<protein>
    <recommendedName>
        <fullName evidence="5">3-methylmercaptopropionyl-CoA ligase</fullName>
        <ecNumber evidence="4">6.2.1.44</ecNumber>
    </recommendedName>
</protein>
<dbReference type="PANTHER" id="PTHR43201:SF32">
    <property type="entry name" value="2-SUCCINYLBENZOATE--COA LIGASE, CHLOROPLASTIC_PEROXISOMAL"/>
    <property type="match status" value="1"/>
</dbReference>
<evidence type="ECO:0000256" key="4">
    <source>
        <dbReference type="ARBA" id="ARBA00066616"/>
    </source>
</evidence>
<dbReference type="AlphaFoldDB" id="N1MMG4"/>
<keyword evidence="9" id="KW-1185">Reference proteome</keyword>
<accession>N1MMG4</accession>
<dbReference type="SUPFAM" id="SSF56801">
    <property type="entry name" value="Acetyl-CoA synthetase-like"/>
    <property type="match status" value="1"/>
</dbReference>
<reference evidence="9" key="2">
    <citation type="submission" date="2013-04" db="EMBL/GenBank/DDBJ databases">
        <title>Bisphenol A degrading Sphingobium sp. strain BiD32.</title>
        <authorList>
            <person name="Nielsen J.L."/>
            <person name="Zhou N.A."/>
            <person name="Kjeldal H."/>
        </authorList>
    </citation>
    <scope>NUCLEOTIDE SEQUENCE [LARGE SCALE GENOMIC DNA]</scope>
    <source>
        <strain evidence="9">BiD32</strain>
    </source>
</reference>
<dbReference type="Pfam" id="PF00501">
    <property type="entry name" value="AMP-binding"/>
    <property type="match status" value="1"/>
</dbReference>
<comment type="catalytic activity">
    <reaction evidence="3">
        <text>3-(methylsulfanyl)propanoate + ATP + CoA = 3-(methylsulfanyl)propanoyl-CoA + AMP + diphosphate</text>
        <dbReference type="Rhea" id="RHEA:43052"/>
        <dbReference type="ChEBI" id="CHEBI:30616"/>
        <dbReference type="ChEBI" id="CHEBI:33019"/>
        <dbReference type="ChEBI" id="CHEBI:49016"/>
        <dbReference type="ChEBI" id="CHEBI:57287"/>
        <dbReference type="ChEBI" id="CHEBI:82815"/>
        <dbReference type="ChEBI" id="CHEBI:456215"/>
        <dbReference type="EC" id="6.2.1.44"/>
    </reaction>
    <physiologicalReaction direction="left-to-right" evidence="3">
        <dbReference type="Rhea" id="RHEA:43053"/>
    </physiologicalReaction>
</comment>
<feature type="domain" description="AMP-dependent synthetase/ligase" evidence="6">
    <location>
        <begin position="2"/>
        <end position="353"/>
    </location>
</feature>
<reference evidence="8 9" key="1">
    <citation type="submission" date="2013-03" db="EMBL/GenBank/DDBJ databases">
        <authorList>
            <person name="Le V."/>
        </authorList>
    </citation>
    <scope>NUCLEOTIDE SEQUENCE [LARGE SCALE GENOMIC DNA]</scope>
    <source>
        <strain evidence="8 9">BiD32</strain>
    </source>
</reference>
<evidence type="ECO:0000256" key="2">
    <source>
        <dbReference type="ARBA" id="ARBA00022598"/>
    </source>
</evidence>
<comment type="similarity">
    <text evidence="1">Belongs to the ATP-dependent AMP-binding enzyme family.</text>
</comment>
<dbReference type="InterPro" id="IPR000873">
    <property type="entry name" value="AMP-dep_synth/lig_dom"/>
</dbReference>
<dbReference type="Gene3D" id="3.40.50.12780">
    <property type="entry name" value="N-terminal domain of ligase-like"/>
    <property type="match status" value="1"/>
</dbReference>
<name>N1MMG4_9SPHN</name>
<dbReference type="PANTHER" id="PTHR43201">
    <property type="entry name" value="ACYL-COA SYNTHETASE"/>
    <property type="match status" value="1"/>
</dbReference>
<evidence type="ECO:0000256" key="3">
    <source>
        <dbReference type="ARBA" id="ARBA00051915"/>
    </source>
</evidence>
<dbReference type="GO" id="GO:0031956">
    <property type="term" value="F:medium-chain fatty acid-CoA ligase activity"/>
    <property type="evidence" value="ECO:0007669"/>
    <property type="project" value="TreeGrafter"/>
</dbReference>
<dbReference type="EMBL" id="CAVK010000136">
    <property type="protein sequence ID" value="CCW18400.1"/>
    <property type="molecule type" value="Genomic_DNA"/>
</dbReference>
<sequence>MIFDKTSRSYSDLADESRCLGAGLISLGLRPGSRVGLLSRNCGAYFELLAACGFARTVLTPVNWRLAPGEIALVLKDANIDILFVSSEYLHIALDLMNDLGRAGRLILLDGTPPHLVRAYEDWRRPFEAVGAALPQANAGDVLLQIYSSGTTGAPKGVELTQGNMLASAKQTLHGLVGPWSADDRLLIPLPLFHAGALLTASYALFTGATSIVLKDAEVEALMSAAEHYRATKMGLVPALIQRMIGSATFRKERFATLDTIIYGGSPITSDLLHRALAAFDAGFVQLFGSSETFTVGTALSPDDHRDAALLATCGRPMKGIDIRVVRVDGSEADCDEPGEVLIRSPTVMKGYWRQPDQSAEVLRDGWYHTGDIGSLRQDGVLAICGRLRDMIISGGENIYPLEIENALSAHADVADCAVIGVPDERWGEAVIAVVVPAAGARPTPESLIAHLRERIASYKCPRSVILVDALPRNASGKVLKRVLRQTHGLGAVV</sequence>
<feature type="domain" description="AMP-binding enzyme C-terminal" evidence="7">
    <location>
        <begin position="403"/>
        <end position="478"/>
    </location>
</feature>
<dbReference type="InterPro" id="IPR025110">
    <property type="entry name" value="AMP-bd_C"/>
</dbReference>
<evidence type="ECO:0000259" key="6">
    <source>
        <dbReference type="Pfam" id="PF00501"/>
    </source>
</evidence>
<evidence type="ECO:0000259" key="7">
    <source>
        <dbReference type="Pfam" id="PF13193"/>
    </source>
</evidence>
<comment type="caution">
    <text evidence="8">The sequence shown here is derived from an EMBL/GenBank/DDBJ whole genome shotgun (WGS) entry which is preliminary data.</text>
</comment>